<comment type="caution">
    <text evidence="4">The sequence shown here is derived from an EMBL/GenBank/DDBJ whole genome shotgun (WGS) entry which is preliminary data.</text>
</comment>
<dbReference type="Pfam" id="PF00743">
    <property type="entry name" value="FMO-like"/>
    <property type="match status" value="1"/>
</dbReference>
<sequence>MHEWKALTILFTLHEIKGHEEPRVRPTGLFPDFVTWDEIERERKRAIEGDPTVLIANVKLVVGGSLTGLICAARLTKLNVRALVIEKDARIGDVWRNRKLFPKYIPRVKLADFLEAYATGEDLVVWTSCELLPIPKYDSASKRWSVTVHRGGERQTLRPKHIIMATGNGKAYKPEFPGIEKFIGPVYHSDDHRGATPFKGKRAVVVGACNAAADMCIDFFAKGAHSVTMVQRSATCVISANAADTLVYDRVYNERFAVEDADFGSLSMPTRLGLKLAAAGSTKVAKAFDKELFDGLERAGFALTWELTPGGGEVGAVGFVAERAGAGSMMDLGCGRLIIDGKVEVKRGSIARLEAESVVFEDESRVGADVLVLATGYKPVIDNIKELFGPSITDTIGSCLGGIDEEGEHMRAYRPSGHAGLWFALGLLPQIRAFSKYLILAEELGLKETEPV</sequence>
<dbReference type="GO" id="GO:0050661">
    <property type="term" value="F:NADP binding"/>
    <property type="evidence" value="ECO:0007669"/>
    <property type="project" value="InterPro"/>
</dbReference>
<dbReference type="Gene3D" id="3.50.50.60">
    <property type="entry name" value="FAD/NAD(P)-binding domain"/>
    <property type="match status" value="2"/>
</dbReference>
<proteinExistence type="predicted"/>
<evidence type="ECO:0000256" key="1">
    <source>
        <dbReference type="ARBA" id="ARBA00022630"/>
    </source>
</evidence>
<dbReference type="InterPro" id="IPR020946">
    <property type="entry name" value="Flavin_mOase-like"/>
</dbReference>
<evidence type="ECO:0000256" key="2">
    <source>
        <dbReference type="ARBA" id="ARBA00022827"/>
    </source>
</evidence>
<organism evidence="4 5">
    <name type="scientific">Rhodonia placenta</name>
    <dbReference type="NCBI Taxonomy" id="104341"/>
    <lineage>
        <taxon>Eukaryota</taxon>
        <taxon>Fungi</taxon>
        <taxon>Dikarya</taxon>
        <taxon>Basidiomycota</taxon>
        <taxon>Agaricomycotina</taxon>
        <taxon>Agaricomycetes</taxon>
        <taxon>Polyporales</taxon>
        <taxon>Adustoporiaceae</taxon>
        <taxon>Rhodonia</taxon>
    </lineage>
</organism>
<dbReference type="InterPro" id="IPR036188">
    <property type="entry name" value="FAD/NAD-bd_sf"/>
</dbReference>
<dbReference type="EMBL" id="JADOXO010000342">
    <property type="protein sequence ID" value="KAF9806230.1"/>
    <property type="molecule type" value="Genomic_DNA"/>
</dbReference>
<protein>
    <recommendedName>
        <fullName evidence="6">FAD/NAD(P)-binding domain-containing protein</fullName>
    </recommendedName>
</protein>
<dbReference type="PANTHER" id="PTHR43539">
    <property type="entry name" value="FLAVIN-BINDING MONOOXYGENASE-LIKE PROTEIN (AFU_ORTHOLOGUE AFUA_4G09220)"/>
    <property type="match status" value="1"/>
</dbReference>
<dbReference type="Proteomes" id="UP000639403">
    <property type="component" value="Unassembled WGS sequence"/>
</dbReference>
<gene>
    <name evidence="4" type="ORF">IEO21_08775</name>
</gene>
<evidence type="ECO:0000313" key="5">
    <source>
        <dbReference type="Proteomes" id="UP000639403"/>
    </source>
</evidence>
<keyword evidence="3" id="KW-0560">Oxidoreductase</keyword>
<evidence type="ECO:0000256" key="3">
    <source>
        <dbReference type="ARBA" id="ARBA00023002"/>
    </source>
</evidence>
<reference evidence="4" key="2">
    <citation type="journal article" name="Front. Microbiol.">
        <title>Degradative Capacity of Two Strains of Rhodonia placenta: From Phenotype to Genotype.</title>
        <authorList>
            <person name="Kolle M."/>
            <person name="Horta M.A.C."/>
            <person name="Nowrousian M."/>
            <person name="Ohm R.A."/>
            <person name="Benz J.P."/>
            <person name="Pilgard A."/>
        </authorList>
    </citation>
    <scope>NUCLEOTIDE SEQUENCE</scope>
    <source>
        <strain evidence="4">FPRL280</strain>
    </source>
</reference>
<dbReference type="GO" id="GO:0050660">
    <property type="term" value="F:flavin adenine dinucleotide binding"/>
    <property type="evidence" value="ECO:0007669"/>
    <property type="project" value="InterPro"/>
</dbReference>
<accession>A0A8H7TYE3</accession>
<keyword evidence="2" id="KW-0274">FAD</keyword>
<keyword evidence="1" id="KW-0285">Flavoprotein</keyword>
<dbReference type="AlphaFoldDB" id="A0A8H7TYE3"/>
<name>A0A8H7TYE3_9APHY</name>
<dbReference type="InterPro" id="IPR050982">
    <property type="entry name" value="Auxin_biosynth/cation_transpt"/>
</dbReference>
<evidence type="ECO:0008006" key="6">
    <source>
        <dbReference type="Google" id="ProtNLM"/>
    </source>
</evidence>
<evidence type="ECO:0000313" key="4">
    <source>
        <dbReference type="EMBL" id="KAF9806230.1"/>
    </source>
</evidence>
<dbReference type="SUPFAM" id="SSF51905">
    <property type="entry name" value="FAD/NAD(P)-binding domain"/>
    <property type="match status" value="2"/>
</dbReference>
<dbReference type="GO" id="GO:0004499">
    <property type="term" value="F:N,N-dimethylaniline monooxygenase activity"/>
    <property type="evidence" value="ECO:0007669"/>
    <property type="project" value="InterPro"/>
</dbReference>
<dbReference type="Pfam" id="PF13450">
    <property type="entry name" value="NAD_binding_8"/>
    <property type="match status" value="1"/>
</dbReference>
<dbReference type="PANTHER" id="PTHR43539:SF68">
    <property type="entry name" value="FLAVIN-BINDING MONOOXYGENASE-LIKE PROTEIN (AFU_ORTHOLOGUE AFUA_4G09220)"/>
    <property type="match status" value="1"/>
</dbReference>
<reference evidence="4" key="1">
    <citation type="submission" date="2020-11" db="EMBL/GenBank/DDBJ databases">
        <authorList>
            <person name="Koelle M."/>
            <person name="Horta M.A.C."/>
            <person name="Nowrousian M."/>
            <person name="Ohm R.A."/>
            <person name="Benz P."/>
            <person name="Pilgard A."/>
        </authorList>
    </citation>
    <scope>NUCLEOTIDE SEQUENCE</scope>
    <source>
        <strain evidence="4">FPRL280</strain>
    </source>
</reference>